<evidence type="ECO:0000256" key="3">
    <source>
        <dbReference type="ARBA" id="ARBA00022692"/>
    </source>
</evidence>
<dbReference type="InterPro" id="IPR015414">
    <property type="entry name" value="TMEM64"/>
</dbReference>
<sequence length="187" mass="20941">MYQLSAHLKAMGIYGKLMGMALVFLQTVFPFIPFVVVASANVAIFGIKTGFVVNYTMSCLGAVACFLISRYFAHDWVAKRLHRFAAIQQFSERMERQGFFYVFIGRLIPIFPSSVINLGAGLTRISTGTFIAATLLGKLPMIFLESVIAHDLLHIRHYKNRLLLLLLVFVGLIMLGSWMKTKLSSKA</sequence>
<keyword evidence="9" id="KW-1185">Reference proteome</keyword>
<keyword evidence="2 6" id="KW-1003">Cell membrane</keyword>
<dbReference type="GO" id="GO:0005886">
    <property type="term" value="C:plasma membrane"/>
    <property type="evidence" value="ECO:0007669"/>
    <property type="project" value="UniProtKB-SubCell"/>
</dbReference>
<dbReference type="Proteomes" id="UP000298246">
    <property type="component" value="Unassembled WGS sequence"/>
</dbReference>
<evidence type="ECO:0000256" key="5">
    <source>
        <dbReference type="ARBA" id="ARBA00023136"/>
    </source>
</evidence>
<comment type="caution">
    <text evidence="8">The sequence shown here is derived from an EMBL/GenBank/DDBJ whole genome shotgun (WGS) entry which is preliminary data.</text>
</comment>
<reference evidence="8 9" key="1">
    <citation type="submission" date="2017-03" db="EMBL/GenBank/DDBJ databases">
        <title>Isolation of Levoglucosan Utilizing Bacteria.</title>
        <authorList>
            <person name="Arya A.S."/>
        </authorList>
    </citation>
    <scope>NUCLEOTIDE SEQUENCE [LARGE SCALE GENOMIC DNA]</scope>
    <source>
        <strain evidence="8 9">MEC069</strain>
    </source>
</reference>
<keyword evidence="5 6" id="KW-0472">Membrane</keyword>
<feature type="transmembrane region" description="Helical" evidence="6">
    <location>
        <begin position="162"/>
        <end position="179"/>
    </location>
</feature>
<dbReference type="InterPro" id="IPR032816">
    <property type="entry name" value="VTT_dom"/>
</dbReference>
<dbReference type="AlphaFoldDB" id="A0A4Y8PTN3"/>
<keyword evidence="4 6" id="KW-1133">Transmembrane helix</keyword>
<evidence type="ECO:0000259" key="7">
    <source>
        <dbReference type="Pfam" id="PF09335"/>
    </source>
</evidence>
<feature type="transmembrane region" description="Helical" evidence="6">
    <location>
        <begin position="130"/>
        <end position="150"/>
    </location>
</feature>
<feature type="transmembrane region" description="Helical" evidence="6">
    <location>
        <begin position="21"/>
        <end position="47"/>
    </location>
</feature>
<evidence type="ECO:0000256" key="6">
    <source>
        <dbReference type="RuleBase" id="RU366058"/>
    </source>
</evidence>
<name>A0A4Y8PTN3_9BACL</name>
<gene>
    <name evidence="8" type="ORF">B5M42_20620</name>
</gene>
<dbReference type="OrthoDB" id="9812980at2"/>
<dbReference type="EMBL" id="MYFO01000036">
    <property type="protein sequence ID" value="TFE84325.1"/>
    <property type="molecule type" value="Genomic_DNA"/>
</dbReference>
<comment type="similarity">
    <text evidence="6">Belongs to the TVP38/TMEM64 family.</text>
</comment>
<evidence type="ECO:0000313" key="9">
    <source>
        <dbReference type="Proteomes" id="UP000298246"/>
    </source>
</evidence>
<comment type="subcellular location">
    <subcellularLocation>
        <location evidence="1 6">Cell membrane</location>
        <topology evidence="1 6">Multi-pass membrane protein</topology>
    </subcellularLocation>
</comment>
<feature type="domain" description="VTT" evidence="7">
    <location>
        <begin position="32"/>
        <end position="148"/>
    </location>
</feature>
<accession>A0A4Y8PTN3</accession>
<evidence type="ECO:0000256" key="1">
    <source>
        <dbReference type="ARBA" id="ARBA00004651"/>
    </source>
</evidence>
<protein>
    <recommendedName>
        <fullName evidence="6">TVP38/TMEM64 family membrane protein</fullName>
    </recommendedName>
</protein>
<keyword evidence="3 6" id="KW-0812">Transmembrane</keyword>
<dbReference type="PANTHER" id="PTHR12677">
    <property type="entry name" value="GOLGI APPARATUS MEMBRANE PROTEIN TVP38-RELATED"/>
    <property type="match status" value="1"/>
</dbReference>
<feature type="transmembrane region" description="Helical" evidence="6">
    <location>
        <begin position="53"/>
        <end position="73"/>
    </location>
</feature>
<dbReference type="PANTHER" id="PTHR12677:SF59">
    <property type="entry name" value="GOLGI APPARATUS MEMBRANE PROTEIN TVP38-RELATED"/>
    <property type="match status" value="1"/>
</dbReference>
<evidence type="ECO:0000256" key="2">
    <source>
        <dbReference type="ARBA" id="ARBA00022475"/>
    </source>
</evidence>
<evidence type="ECO:0000256" key="4">
    <source>
        <dbReference type="ARBA" id="ARBA00022989"/>
    </source>
</evidence>
<feature type="transmembrane region" description="Helical" evidence="6">
    <location>
        <begin position="98"/>
        <end position="118"/>
    </location>
</feature>
<evidence type="ECO:0000313" key="8">
    <source>
        <dbReference type="EMBL" id="TFE84325.1"/>
    </source>
</evidence>
<proteinExistence type="inferred from homology"/>
<dbReference type="Pfam" id="PF09335">
    <property type="entry name" value="VTT_dom"/>
    <property type="match status" value="1"/>
</dbReference>
<organism evidence="8 9">
    <name type="scientific">Paenibacillus athensensis</name>
    <dbReference type="NCBI Taxonomy" id="1967502"/>
    <lineage>
        <taxon>Bacteria</taxon>
        <taxon>Bacillati</taxon>
        <taxon>Bacillota</taxon>
        <taxon>Bacilli</taxon>
        <taxon>Bacillales</taxon>
        <taxon>Paenibacillaceae</taxon>
        <taxon>Paenibacillus</taxon>
    </lineage>
</organism>